<proteinExistence type="predicted"/>
<feature type="coiled-coil region" evidence="1">
    <location>
        <begin position="7"/>
        <end position="55"/>
    </location>
</feature>
<evidence type="ECO:0000256" key="1">
    <source>
        <dbReference type="SAM" id="Coils"/>
    </source>
</evidence>
<keyword evidence="1" id="KW-0175">Coiled coil</keyword>
<evidence type="ECO:0000313" key="2">
    <source>
        <dbReference type="EMBL" id="SHE68289.1"/>
    </source>
</evidence>
<accession>A0A1M4VH17</accession>
<gene>
    <name evidence="2" type="ORF">SAMN02745158_01227</name>
</gene>
<organism evidence="2 3">
    <name type="scientific">Lactonifactor longoviformis DSM 17459</name>
    <dbReference type="NCBI Taxonomy" id="1122155"/>
    <lineage>
        <taxon>Bacteria</taxon>
        <taxon>Bacillati</taxon>
        <taxon>Bacillota</taxon>
        <taxon>Clostridia</taxon>
        <taxon>Eubacteriales</taxon>
        <taxon>Clostridiaceae</taxon>
        <taxon>Lactonifactor</taxon>
    </lineage>
</organism>
<dbReference type="Proteomes" id="UP000184245">
    <property type="component" value="Unassembled WGS sequence"/>
</dbReference>
<dbReference type="RefSeq" id="WP_072849955.1">
    <property type="nucleotide sequence ID" value="NZ_FQVI01000004.1"/>
</dbReference>
<name>A0A1M4VH17_9CLOT</name>
<evidence type="ECO:0000313" key="3">
    <source>
        <dbReference type="Proteomes" id="UP000184245"/>
    </source>
</evidence>
<dbReference type="AlphaFoldDB" id="A0A1M4VH17"/>
<protein>
    <recommendedName>
        <fullName evidence="4">Flagellar export protein FliJ</fullName>
    </recommendedName>
</protein>
<keyword evidence="3" id="KW-1185">Reference proteome</keyword>
<dbReference type="EMBL" id="FQVI01000004">
    <property type="protein sequence ID" value="SHE68289.1"/>
    <property type="molecule type" value="Genomic_DNA"/>
</dbReference>
<reference evidence="2 3" key="1">
    <citation type="submission" date="2016-11" db="EMBL/GenBank/DDBJ databases">
        <authorList>
            <person name="Jaros S."/>
            <person name="Januszkiewicz K."/>
            <person name="Wedrychowicz H."/>
        </authorList>
    </citation>
    <scope>NUCLEOTIDE SEQUENCE [LARGE SCALE GENOMIC DNA]</scope>
    <source>
        <strain evidence="2 3">DSM 17459</strain>
    </source>
</reference>
<sequence length="71" mass="8255">MGRRPKNMTTLQRIEFVEQQIADKEAELKDLKAELKDLKKKKEEEEMAALYLEIQKQGLSIEDALHKIAAE</sequence>
<evidence type="ECO:0008006" key="4">
    <source>
        <dbReference type="Google" id="ProtNLM"/>
    </source>
</evidence>